<sequence length="262" mass="28093">MFLPAGPGAHLPFFSGSDDPAMSLPASLGAHPSFFSGSGDPAMFLPVGPGAHPPFFSGSGDPAMFLPAGPGAHLPFISGSDDPAMFLPAGPSARPPFFSGAGDPAVLCPRGPGARQPFLCGVGELAILWPFLCYPATSWLAVQHGAHLPFCSRTIADPIPMSIGCNHGTGFFSAVSTDLLLTHAAILVPFCQRQSWARRLMSQHQRRQLRERRWSSGDKKPQVMLLPPLYHLITVGLDKVGELNAAWHKLVLPIRNQYRKIE</sequence>
<evidence type="ECO:0000313" key="2">
    <source>
        <dbReference type="Proteomes" id="UP000032180"/>
    </source>
</evidence>
<dbReference type="Proteomes" id="UP000032180">
    <property type="component" value="Chromosome 2"/>
</dbReference>
<reference evidence="2" key="2">
    <citation type="submission" date="2013-12" db="EMBL/GenBank/DDBJ databases">
        <authorList>
            <person name="Yu Y."/>
            <person name="Lee S."/>
            <person name="de Baynast K."/>
            <person name="Wissotski M."/>
            <person name="Liu L."/>
            <person name="Talag J."/>
            <person name="Goicoechea J."/>
            <person name="Angelova A."/>
            <person name="Jetty R."/>
            <person name="Kudrna D."/>
            <person name="Golser W."/>
            <person name="Rivera L."/>
            <person name="Zhang J."/>
            <person name="Wing R."/>
        </authorList>
    </citation>
    <scope>NUCLEOTIDE SEQUENCE</scope>
</reference>
<evidence type="ECO:0000313" key="1">
    <source>
        <dbReference type="EnsemblPlants" id="LPERR02G25070.1"/>
    </source>
</evidence>
<proteinExistence type="predicted"/>
<dbReference type="Gramene" id="LPERR02G25070.1">
    <property type="protein sequence ID" value="LPERR02G25070.1"/>
    <property type="gene ID" value="LPERR02G25070"/>
</dbReference>
<dbReference type="STRING" id="77586.A0A0D9VKF1"/>
<dbReference type="HOGENOM" id="CLU_1063050_0_0_1"/>
<organism evidence="1 2">
    <name type="scientific">Leersia perrieri</name>
    <dbReference type="NCBI Taxonomy" id="77586"/>
    <lineage>
        <taxon>Eukaryota</taxon>
        <taxon>Viridiplantae</taxon>
        <taxon>Streptophyta</taxon>
        <taxon>Embryophyta</taxon>
        <taxon>Tracheophyta</taxon>
        <taxon>Spermatophyta</taxon>
        <taxon>Magnoliopsida</taxon>
        <taxon>Liliopsida</taxon>
        <taxon>Poales</taxon>
        <taxon>Poaceae</taxon>
        <taxon>BOP clade</taxon>
        <taxon>Oryzoideae</taxon>
        <taxon>Oryzeae</taxon>
        <taxon>Oryzinae</taxon>
        <taxon>Leersia</taxon>
    </lineage>
</organism>
<dbReference type="AlphaFoldDB" id="A0A0D9VKF1"/>
<reference evidence="1 2" key="1">
    <citation type="submission" date="2012-08" db="EMBL/GenBank/DDBJ databases">
        <title>Oryza genome evolution.</title>
        <authorList>
            <person name="Wing R.A."/>
        </authorList>
    </citation>
    <scope>NUCLEOTIDE SEQUENCE</scope>
</reference>
<reference evidence="1" key="3">
    <citation type="submission" date="2015-04" db="UniProtKB">
        <authorList>
            <consortium name="EnsemblPlants"/>
        </authorList>
    </citation>
    <scope>IDENTIFICATION</scope>
</reference>
<dbReference type="EnsemblPlants" id="LPERR02G25070.1">
    <property type="protein sequence ID" value="LPERR02G25070.1"/>
    <property type="gene ID" value="LPERR02G25070"/>
</dbReference>
<accession>A0A0D9VKF1</accession>
<name>A0A0D9VKF1_9ORYZ</name>
<keyword evidence="2" id="KW-1185">Reference proteome</keyword>
<protein>
    <submittedName>
        <fullName evidence="1">Uncharacterized protein</fullName>
    </submittedName>
</protein>